<evidence type="ECO:0000256" key="1">
    <source>
        <dbReference type="ARBA" id="ARBA00004429"/>
    </source>
</evidence>
<comment type="subcellular location">
    <subcellularLocation>
        <location evidence="1">Cell inner membrane</location>
        <topology evidence="1">Multi-pass membrane protein</topology>
    </subcellularLocation>
    <subcellularLocation>
        <location evidence="9">Cell membrane</location>
        <topology evidence="9">Multi-pass membrane protein</topology>
    </subcellularLocation>
</comment>
<dbReference type="InterPro" id="IPR000515">
    <property type="entry name" value="MetI-like"/>
</dbReference>
<evidence type="ECO:0000256" key="5">
    <source>
        <dbReference type="ARBA" id="ARBA00022692"/>
    </source>
</evidence>
<name>A0A5B8L1F3_9HYPH</name>
<dbReference type="PANTHER" id="PTHR30614">
    <property type="entry name" value="MEMBRANE COMPONENT OF AMINO ACID ABC TRANSPORTER"/>
    <property type="match status" value="1"/>
</dbReference>
<evidence type="ECO:0000313" key="11">
    <source>
        <dbReference type="EMBL" id="QDZ01348.1"/>
    </source>
</evidence>
<dbReference type="InterPro" id="IPR043429">
    <property type="entry name" value="ArtM/GltK/GlnP/TcyL/YhdX-like"/>
</dbReference>
<proteinExistence type="inferred from homology"/>
<reference evidence="11" key="1">
    <citation type="submission" date="2020-04" db="EMBL/GenBank/DDBJ databases">
        <title>Nitratireductor sp. nov. isolated from mangrove soil.</title>
        <authorList>
            <person name="Ye Y."/>
        </authorList>
    </citation>
    <scope>NUCLEOTIDE SEQUENCE</scope>
    <source>
        <strain evidence="11">SY7</strain>
    </source>
</reference>
<dbReference type="CDD" id="cd06261">
    <property type="entry name" value="TM_PBP2"/>
    <property type="match status" value="1"/>
</dbReference>
<dbReference type="KEGG" id="niy:FQ775_13710"/>
<dbReference type="NCBIfam" id="TIGR01726">
    <property type="entry name" value="HEQRo_perm_3TM"/>
    <property type="match status" value="1"/>
</dbReference>
<keyword evidence="5 9" id="KW-0812">Transmembrane</keyword>
<organism evidence="11 12">
    <name type="scientific">Nitratireductor mangrovi</name>
    <dbReference type="NCBI Taxonomy" id="2599600"/>
    <lineage>
        <taxon>Bacteria</taxon>
        <taxon>Pseudomonadati</taxon>
        <taxon>Pseudomonadota</taxon>
        <taxon>Alphaproteobacteria</taxon>
        <taxon>Hyphomicrobiales</taxon>
        <taxon>Phyllobacteriaceae</taxon>
        <taxon>Nitratireductor</taxon>
    </lineage>
</organism>
<evidence type="ECO:0000256" key="8">
    <source>
        <dbReference type="ARBA" id="ARBA00023136"/>
    </source>
</evidence>
<keyword evidence="12" id="KW-1185">Reference proteome</keyword>
<feature type="transmembrane region" description="Helical" evidence="9">
    <location>
        <begin position="67"/>
        <end position="86"/>
    </location>
</feature>
<comment type="similarity">
    <text evidence="2">Belongs to the binding-protein-dependent transport system permease family. HisMQ subfamily.</text>
</comment>
<feature type="transmembrane region" description="Helical" evidence="9">
    <location>
        <begin position="185"/>
        <end position="203"/>
    </location>
</feature>
<dbReference type="Proteomes" id="UP000321389">
    <property type="component" value="Chromosome"/>
</dbReference>
<protein>
    <submittedName>
        <fullName evidence="11">Amino acid ABC transporter permease</fullName>
    </submittedName>
</protein>
<dbReference type="OrthoDB" id="7341446at2"/>
<evidence type="ECO:0000256" key="4">
    <source>
        <dbReference type="ARBA" id="ARBA00022475"/>
    </source>
</evidence>
<dbReference type="PROSITE" id="PS50928">
    <property type="entry name" value="ABC_TM1"/>
    <property type="match status" value="1"/>
</dbReference>
<evidence type="ECO:0000313" key="12">
    <source>
        <dbReference type="Proteomes" id="UP000321389"/>
    </source>
</evidence>
<evidence type="ECO:0000256" key="7">
    <source>
        <dbReference type="ARBA" id="ARBA00022989"/>
    </source>
</evidence>
<dbReference type="InterPro" id="IPR010065">
    <property type="entry name" value="AA_ABC_transptr_permease_3TM"/>
</dbReference>
<dbReference type="Gene3D" id="1.10.3720.10">
    <property type="entry name" value="MetI-like"/>
    <property type="match status" value="1"/>
</dbReference>
<keyword evidence="4" id="KW-1003">Cell membrane</keyword>
<feature type="transmembrane region" description="Helical" evidence="9">
    <location>
        <begin position="28"/>
        <end position="46"/>
    </location>
</feature>
<dbReference type="InterPro" id="IPR035906">
    <property type="entry name" value="MetI-like_sf"/>
</dbReference>
<keyword evidence="8 9" id="KW-0472">Membrane</keyword>
<evidence type="ECO:0000256" key="6">
    <source>
        <dbReference type="ARBA" id="ARBA00022970"/>
    </source>
</evidence>
<evidence type="ECO:0000256" key="2">
    <source>
        <dbReference type="ARBA" id="ARBA00010072"/>
    </source>
</evidence>
<keyword evidence="3 9" id="KW-0813">Transport</keyword>
<dbReference type="GO" id="GO:0022857">
    <property type="term" value="F:transmembrane transporter activity"/>
    <property type="evidence" value="ECO:0007669"/>
    <property type="project" value="InterPro"/>
</dbReference>
<feature type="domain" description="ABC transmembrane type-1" evidence="10">
    <location>
        <begin position="19"/>
        <end position="207"/>
    </location>
</feature>
<dbReference type="AlphaFoldDB" id="A0A5B8L1F3"/>
<dbReference type="EMBL" id="CP042301">
    <property type="protein sequence ID" value="QDZ01348.1"/>
    <property type="molecule type" value="Genomic_DNA"/>
</dbReference>
<gene>
    <name evidence="11" type="ORF">FQ775_13710</name>
</gene>
<dbReference type="PANTHER" id="PTHR30614:SF0">
    <property type="entry name" value="L-CYSTINE TRANSPORT SYSTEM PERMEASE PROTEIN TCYL"/>
    <property type="match status" value="1"/>
</dbReference>
<keyword evidence="6" id="KW-0029">Amino-acid transport</keyword>
<dbReference type="RefSeq" id="WP_146299993.1">
    <property type="nucleotide sequence ID" value="NZ_CP042301.2"/>
</dbReference>
<evidence type="ECO:0000259" key="10">
    <source>
        <dbReference type="PROSITE" id="PS50928"/>
    </source>
</evidence>
<dbReference type="GO" id="GO:0006865">
    <property type="term" value="P:amino acid transport"/>
    <property type="evidence" value="ECO:0007669"/>
    <property type="project" value="UniProtKB-KW"/>
</dbReference>
<keyword evidence="7 9" id="KW-1133">Transmembrane helix</keyword>
<sequence>MENLIASLWAARFQIAQGLVTTAEVSAAPIALGTILGLAVGIGLSYGPRPLRLLMHFYVDVVRGTPVLVLVLASFYVLAFLGLHLGAKASGILALTVFCGAHLGEVTRGALAAIPAGQVEAARSLGLGFGRILALVLVPQAVRLALPVWVNTAVEIVKASTLLSVIGVGELLLKTQEVIGRTFLTLEFYLLAGLLYFAINYSIQALGQRAERRLAIPGL</sequence>
<dbReference type="SUPFAM" id="SSF161098">
    <property type="entry name" value="MetI-like"/>
    <property type="match status" value="1"/>
</dbReference>
<dbReference type="Pfam" id="PF00528">
    <property type="entry name" value="BPD_transp_1"/>
    <property type="match status" value="1"/>
</dbReference>
<dbReference type="GO" id="GO:0043190">
    <property type="term" value="C:ATP-binding cassette (ABC) transporter complex"/>
    <property type="evidence" value="ECO:0007669"/>
    <property type="project" value="InterPro"/>
</dbReference>
<accession>A0A5B8L1F3</accession>
<evidence type="ECO:0000256" key="3">
    <source>
        <dbReference type="ARBA" id="ARBA00022448"/>
    </source>
</evidence>
<evidence type="ECO:0000256" key="9">
    <source>
        <dbReference type="RuleBase" id="RU363032"/>
    </source>
</evidence>